<dbReference type="InterPro" id="IPR036388">
    <property type="entry name" value="WH-like_DNA-bd_sf"/>
</dbReference>
<protein>
    <submittedName>
        <fullName evidence="8">NB-ARC domain-containing protein</fullName>
    </submittedName>
</protein>
<organism evidence="8 9">
    <name type="scientific">Streptomyces peucetius</name>
    <dbReference type="NCBI Taxonomy" id="1950"/>
    <lineage>
        <taxon>Bacteria</taxon>
        <taxon>Bacillati</taxon>
        <taxon>Actinomycetota</taxon>
        <taxon>Actinomycetes</taxon>
        <taxon>Kitasatosporales</taxon>
        <taxon>Streptomycetaceae</taxon>
        <taxon>Streptomyces</taxon>
    </lineage>
</organism>
<feature type="domain" description="OmpR/PhoB-type" evidence="6">
    <location>
        <begin position="28"/>
        <end position="102"/>
    </location>
</feature>
<evidence type="ECO:0000256" key="3">
    <source>
        <dbReference type="ARBA" id="ARBA00023015"/>
    </source>
</evidence>
<evidence type="ECO:0000256" key="5">
    <source>
        <dbReference type="ARBA" id="ARBA00023163"/>
    </source>
</evidence>
<dbReference type="RefSeq" id="WP_264244970.1">
    <property type="nucleotide sequence ID" value="NZ_CP107567.1"/>
</dbReference>
<gene>
    <name evidence="8" type="ORF">OGH68_17045</name>
</gene>
<dbReference type="InterPro" id="IPR011990">
    <property type="entry name" value="TPR-like_helical_dom_sf"/>
</dbReference>
<dbReference type="Gene3D" id="1.25.40.10">
    <property type="entry name" value="Tetratricopeptide repeat domain"/>
    <property type="match status" value="3"/>
</dbReference>
<dbReference type="Proteomes" id="UP001163878">
    <property type="component" value="Chromosome"/>
</dbReference>
<dbReference type="SUPFAM" id="SSF48452">
    <property type="entry name" value="TPR-like"/>
    <property type="match status" value="3"/>
</dbReference>
<proteinExistence type="inferred from homology"/>
<dbReference type="EMBL" id="CP107567">
    <property type="protein sequence ID" value="UYQ63026.1"/>
    <property type="molecule type" value="Genomic_DNA"/>
</dbReference>
<feature type="domain" description="Bacterial transcriptional activator" evidence="7">
    <location>
        <begin position="109"/>
        <end position="253"/>
    </location>
</feature>
<keyword evidence="5" id="KW-0804">Transcription</keyword>
<evidence type="ECO:0000259" key="6">
    <source>
        <dbReference type="SMART" id="SM00862"/>
    </source>
</evidence>
<dbReference type="SMART" id="SM01043">
    <property type="entry name" value="BTAD"/>
    <property type="match status" value="1"/>
</dbReference>
<keyword evidence="9" id="KW-1185">Reference proteome</keyword>
<evidence type="ECO:0000256" key="4">
    <source>
        <dbReference type="ARBA" id="ARBA00023125"/>
    </source>
</evidence>
<accession>A0ABY6I7Q6</accession>
<dbReference type="SUPFAM" id="SSF46894">
    <property type="entry name" value="C-terminal effector domain of the bipartite response regulators"/>
    <property type="match status" value="1"/>
</dbReference>
<dbReference type="InterPro" id="IPR005158">
    <property type="entry name" value="BTAD"/>
</dbReference>
<reference evidence="8" key="1">
    <citation type="submission" date="2022-10" db="EMBL/GenBank/DDBJ databases">
        <title>Cytochrome P450 Catalyzes Benzene Ring Formation in the Biosynthesis of Trialkyl-Substituted Aromatic Polyketides.</title>
        <authorList>
            <person name="Zhao E."/>
            <person name="Ge H."/>
        </authorList>
    </citation>
    <scope>NUCLEOTIDE SEQUENCE</scope>
    <source>
        <strain evidence="8">NA0869</strain>
    </source>
</reference>
<dbReference type="InterPro" id="IPR019734">
    <property type="entry name" value="TPR_rpt"/>
</dbReference>
<name>A0ABY6I7Q6_STRPE</name>
<evidence type="ECO:0000313" key="9">
    <source>
        <dbReference type="Proteomes" id="UP001163878"/>
    </source>
</evidence>
<dbReference type="PANTHER" id="PTHR35807">
    <property type="entry name" value="TRANSCRIPTIONAL REGULATOR REDD-RELATED"/>
    <property type="match status" value="1"/>
</dbReference>
<keyword evidence="2" id="KW-0902">Two-component regulatory system</keyword>
<dbReference type="SUPFAM" id="SSF52540">
    <property type="entry name" value="P-loop containing nucleoside triphosphate hydrolases"/>
    <property type="match status" value="1"/>
</dbReference>
<dbReference type="InterPro" id="IPR001867">
    <property type="entry name" value="OmpR/PhoB-type_DNA-bd"/>
</dbReference>
<dbReference type="Gene3D" id="3.40.50.300">
    <property type="entry name" value="P-loop containing nucleotide triphosphate hydrolases"/>
    <property type="match status" value="1"/>
</dbReference>
<sequence>MTSETDDTGVHHRLRFNVLGALEIRDRNEPVLINGAVRRRTLTVLLLEAGRVVPVPRLVEAAWDEDPPGSAAHQIRKAVAELRRRIPGGAAVIHTDGPGYRISVAPGQLDLLRYQDLLRAAQTAQENGEPDLAVTRLRSALELWRGPVLAGEGGRVVDAASTALEEQRLGAAERLYELAIEAGEAAAVIGELRALAAQYPLRETLRGRLMLALYHTGQQAAALDEFNRIRDLLDEDLGIAPSAELCELQAHILRQEPSLAPARRGAARAGTAPPAAVVPQALPFDVPDFSGRAVELERIHAVVEHTPPGTPTVIAVDGMGGGGKTALAVRAAHQLAHRYPDGQLFVDLRGFTPGQEPLSAFRAQGDLLAAAGICSEEIPGVPAGRHALWQSYMRGRRMLLVLDNADTAEQVRPLVPASPDSLTLITSRPRLTDLDGVEWLSLGALPEPDSHEILRHTLGGERLEREADAAAELLRLCGGLPLAVRIAAARLSNRPRWTVQHLVDRLRDHGRRLDELSSEDRGVAGALSLSYESMPRQDRRAFRLLGHHPGRYIDVEEAGALLGRGTTDAEDVLERLVDVRLLEAREPGAYAFHDLVRHFARRLAQGEPGPEDTDAVERLLDHYLARAENAGDTLFPGRTRYSGPNGGPPGTLPAFRTRDAALKWLDQHRDSLLAAVDMARGHGLLRHAGRLPRELGFHSSIRSYDLEANVALETGVGAAQTLADPALTRLNLTNLAMGQWRLGRIREAVARLEDALDISRSMDDARSTAECKARLGQAYNSLGELRHALKLSEEANRTARATGFARLDGSSLSTMSHVRARLGQFDEAVEAARQALVVFDSIGEIQLSVDALAYLSRALEGTGRHEEALGRADEAVERCEQLRMPSVLPVMLARRADVLLRMGRTASARESALHALAEAVRSTDDIHRATVHLSAARAHQAGGDFPAALRQNRLALDIASQMELRYEEAEALSGLAAACGASGDDDAAAAYRGAGDLLYSRMGVPESLYRPS</sequence>
<dbReference type="PRINTS" id="PR00364">
    <property type="entry name" value="DISEASERSIST"/>
</dbReference>
<dbReference type="SMART" id="SM00028">
    <property type="entry name" value="TPR"/>
    <property type="match status" value="7"/>
</dbReference>
<keyword evidence="4" id="KW-0238">DNA-binding</keyword>
<evidence type="ECO:0000256" key="1">
    <source>
        <dbReference type="ARBA" id="ARBA00005820"/>
    </source>
</evidence>
<evidence type="ECO:0000313" key="8">
    <source>
        <dbReference type="EMBL" id="UYQ63026.1"/>
    </source>
</evidence>
<dbReference type="InterPro" id="IPR027417">
    <property type="entry name" value="P-loop_NTPase"/>
</dbReference>
<keyword evidence="3" id="KW-0805">Transcription regulation</keyword>
<dbReference type="CDD" id="cd15831">
    <property type="entry name" value="BTAD"/>
    <property type="match status" value="1"/>
</dbReference>
<evidence type="ECO:0000256" key="2">
    <source>
        <dbReference type="ARBA" id="ARBA00023012"/>
    </source>
</evidence>
<dbReference type="Pfam" id="PF03704">
    <property type="entry name" value="BTAD"/>
    <property type="match status" value="1"/>
</dbReference>
<dbReference type="PANTHER" id="PTHR35807:SF1">
    <property type="entry name" value="TRANSCRIPTIONAL REGULATOR REDD"/>
    <property type="match status" value="1"/>
</dbReference>
<dbReference type="Gene3D" id="1.10.10.10">
    <property type="entry name" value="Winged helix-like DNA-binding domain superfamily/Winged helix DNA-binding domain"/>
    <property type="match status" value="2"/>
</dbReference>
<dbReference type="InterPro" id="IPR016032">
    <property type="entry name" value="Sig_transdc_resp-reg_C-effctor"/>
</dbReference>
<evidence type="ECO:0000259" key="7">
    <source>
        <dbReference type="SMART" id="SM01043"/>
    </source>
</evidence>
<dbReference type="SMART" id="SM00862">
    <property type="entry name" value="Trans_reg_C"/>
    <property type="match status" value="1"/>
</dbReference>
<comment type="similarity">
    <text evidence="1">Belongs to the AfsR/DnrI/RedD regulatory family.</text>
</comment>
<dbReference type="InterPro" id="IPR051677">
    <property type="entry name" value="AfsR-DnrI-RedD_regulator"/>
</dbReference>